<dbReference type="PANTHER" id="PTHR11954:SF6">
    <property type="entry name" value="MACROPHAGE MIGRATION INHIBITORY FACTOR"/>
    <property type="match status" value="1"/>
</dbReference>
<dbReference type="EC" id="5.3.3.12" evidence="7"/>
<sequence length="115" mass="12719">MPCIQIKTNVEAAKETAERIKAGLGQAIAFLPGKTEEWLMVAIEDHCQMYFGGETGRPIAIAEVKILGDTVDRQGAEKMTGEITRILGDHLGVAPRDLYIKYEALPDWGWNGKNF</sequence>
<name>A0A1I0F207_9FIRM</name>
<dbReference type="GO" id="GO:0005615">
    <property type="term" value="C:extracellular space"/>
    <property type="evidence" value="ECO:0007669"/>
    <property type="project" value="UniProtKB-KW"/>
</dbReference>
<dbReference type="EC" id="5.3.2.1" evidence="8"/>
<dbReference type="GO" id="GO:0004167">
    <property type="term" value="F:dopachrome isomerase activity"/>
    <property type="evidence" value="ECO:0007669"/>
    <property type="project" value="UniProtKB-EC"/>
</dbReference>
<dbReference type="Proteomes" id="UP000198508">
    <property type="component" value="Unassembled WGS sequence"/>
</dbReference>
<dbReference type="Pfam" id="PF01187">
    <property type="entry name" value="MIF"/>
    <property type="match status" value="1"/>
</dbReference>
<evidence type="ECO:0000256" key="5">
    <source>
        <dbReference type="ARBA" id="ARBA00036735"/>
    </source>
</evidence>
<comment type="subcellular location">
    <subcellularLocation>
        <location evidence="1">Secreted</location>
    </subcellularLocation>
</comment>
<evidence type="ECO:0000256" key="4">
    <source>
        <dbReference type="ARBA" id="ARBA00023235"/>
    </source>
</evidence>
<dbReference type="PANTHER" id="PTHR11954">
    <property type="entry name" value="D-DOPACHROME DECARBOXYLASE"/>
    <property type="match status" value="1"/>
</dbReference>
<dbReference type="GO" id="GO:0050178">
    <property type="term" value="F:phenylpyruvate tautomerase activity"/>
    <property type="evidence" value="ECO:0007669"/>
    <property type="project" value="UniProtKB-EC"/>
</dbReference>
<evidence type="ECO:0000256" key="8">
    <source>
        <dbReference type="ARBA" id="ARBA00039086"/>
    </source>
</evidence>
<organism evidence="12 13">
    <name type="scientific">Enterocloster lavalensis</name>
    <dbReference type="NCBI Taxonomy" id="460384"/>
    <lineage>
        <taxon>Bacteria</taxon>
        <taxon>Bacillati</taxon>
        <taxon>Bacillota</taxon>
        <taxon>Clostridia</taxon>
        <taxon>Lachnospirales</taxon>
        <taxon>Lachnospiraceae</taxon>
        <taxon>Enterocloster</taxon>
    </lineage>
</organism>
<dbReference type="RefSeq" id="WP_092362682.1">
    <property type="nucleotide sequence ID" value="NZ_CABJCG010000002.1"/>
</dbReference>
<dbReference type="GO" id="GO:0005125">
    <property type="term" value="F:cytokine activity"/>
    <property type="evidence" value="ECO:0007669"/>
    <property type="project" value="UniProtKB-KW"/>
</dbReference>
<gene>
    <name evidence="12" type="ORF">SAMN05216313_107171</name>
</gene>
<comment type="catalytic activity">
    <reaction evidence="5">
        <text>3-phenylpyruvate = enol-phenylpyruvate</text>
        <dbReference type="Rhea" id="RHEA:17097"/>
        <dbReference type="ChEBI" id="CHEBI:16815"/>
        <dbReference type="ChEBI" id="CHEBI:18005"/>
        <dbReference type="EC" id="5.3.2.1"/>
    </reaction>
</comment>
<dbReference type="GeneID" id="93280333"/>
<proteinExistence type="predicted"/>
<evidence type="ECO:0000256" key="3">
    <source>
        <dbReference type="ARBA" id="ARBA00022525"/>
    </source>
</evidence>
<evidence type="ECO:0000256" key="11">
    <source>
        <dbReference type="ARBA" id="ARBA00042730"/>
    </source>
</evidence>
<dbReference type="AlphaFoldDB" id="A0A1I0F207"/>
<evidence type="ECO:0000256" key="10">
    <source>
        <dbReference type="ARBA" id="ARBA00041912"/>
    </source>
</evidence>
<dbReference type="EMBL" id="FOIM01000007">
    <property type="protein sequence ID" value="SET51826.1"/>
    <property type="molecule type" value="Genomic_DNA"/>
</dbReference>
<protein>
    <recommendedName>
        <fullName evidence="11">L-dopachrome isomerase</fullName>
        <ecNumber evidence="8">5.3.2.1</ecNumber>
        <ecNumber evidence="7">5.3.3.12</ecNumber>
    </recommendedName>
    <alternativeName>
        <fullName evidence="9">L-dopachrome tautomerase</fullName>
    </alternativeName>
    <alternativeName>
        <fullName evidence="10">Phenylpyruvate tautomerase</fullName>
    </alternativeName>
</protein>
<reference evidence="13" key="1">
    <citation type="submission" date="2016-10" db="EMBL/GenBank/DDBJ databases">
        <authorList>
            <person name="Varghese N."/>
            <person name="Submissions S."/>
        </authorList>
    </citation>
    <scope>NUCLEOTIDE SEQUENCE [LARGE SCALE GENOMIC DNA]</scope>
    <source>
        <strain evidence="13">NLAE-zl-G277</strain>
    </source>
</reference>
<evidence type="ECO:0000256" key="9">
    <source>
        <dbReference type="ARBA" id="ARBA00041631"/>
    </source>
</evidence>
<accession>A0A1I0F207</accession>
<dbReference type="InterPro" id="IPR001398">
    <property type="entry name" value="Macrophage_inhib_fac"/>
</dbReference>
<evidence type="ECO:0000313" key="13">
    <source>
        <dbReference type="Proteomes" id="UP000198508"/>
    </source>
</evidence>
<keyword evidence="2" id="KW-0202">Cytokine</keyword>
<evidence type="ECO:0000256" key="7">
    <source>
        <dbReference type="ARBA" id="ARBA00038932"/>
    </source>
</evidence>
<dbReference type="Gene3D" id="3.30.429.10">
    <property type="entry name" value="Macrophage Migration Inhibitory Factor"/>
    <property type="match status" value="1"/>
</dbReference>
<keyword evidence="3" id="KW-0964">Secreted</keyword>
<keyword evidence="4" id="KW-0413">Isomerase</keyword>
<evidence type="ECO:0000256" key="1">
    <source>
        <dbReference type="ARBA" id="ARBA00004613"/>
    </source>
</evidence>
<evidence type="ECO:0000256" key="6">
    <source>
        <dbReference type="ARBA" id="ARBA00036823"/>
    </source>
</evidence>
<evidence type="ECO:0000256" key="2">
    <source>
        <dbReference type="ARBA" id="ARBA00022514"/>
    </source>
</evidence>
<evidence type="ECO:0000313" key="12">
    <source>
        <dbReference type="EMBL" id="SET51826.1"/>
    </source>
</evidence>
<dbReference type="InterPro" id="IPR014347">
    <property type="entry name" value="Tautomerase/MIF_sf"/>
</dbReference>
<comment type="catalytic activity">
    <reaction evidence="6">
        <text>L-dopachrome = 5,6-dihydroxyindole-2-carboxylate</text>
        <dbReference type="Rhea" id="RHEA:13041"/>
        <dbReference type="ChEBI" id="CHEBI:16875"/>
        <dbReference type="ChEBI" id="CHEBI:57509"/>
        <dbReference type="EC" id="5.3.3.12"/>
    </reaction>
</comment>
<keyword evidence="13" id="KW-1185">Reference proteome</keyword>
<dbReference type="SUPFAM" id="SSF55331">
    <property type="entry name" value="Tautomerase/MIF"/>
    <property type="match status" value="1"/>
</dbReference>
<dbReference type="STRING" id="460384.SAMN05216313_107171"/>